<accession>A0A4D6E5F5</accession>
<protein>
    <submittedName>
        <fullName evidence="1">Uncharacterized protein</fullName>
    </submittedName>
</protein>
<organism evidence="1 2">
    <name type="scientific">Streptomyces phage Heather</name>
    <dbReference type="NCBI Taxonomy" id="2562343"/>
    <lineage>
        <taxon>Viruses</taxon>
        <taxon>Duplodnaviria</taxon>
        <taxon>Heunggongvirae</taxon>
        <taxon>Uroviricota</taxon>
        <taxon>Caudoviricetes</taxon>
        <taxon>Colingsworthviridae</taxon>
        <taxon>Sebastisaurusvirus</taxon>
        <taxon>Sebastisaurusvirus heather</taxon>
    </lineage>
</organism>
<dbReference type="EMBL" id="MK686069">
    <property type="protein sequence ID" value="QBZ73402.1"/>
    <property type="molecule type" value="Genomic_DNA"/>
</dbReference>
<proteinExistence type="predicted"/>
<evidence type="ECO:0000313" key="2">
    <source>
        <dbReference type="Proteomes" id="UP000297168"/>
    </source>
</evidence>
<sequence length="65" mass="7004">MASVLIDKGSAPPLGDVRLLGSGDSIFLRKGWTERTDGARYADAVMSAVARGADVRWIRREAEGQ</sequence>
<keyword evidence="2" id="KW-1185">Reference proteome</keyword>
<name>A0A4D6E5F5_9CAUD</name>
<dbReference type="Proteomes" id="UP000297168">
    <property type="component" value="Segment"/>
</dbReference>
<reference evidence="2" key="1">
    <citation type="submission" date="2019-03" db="EMBL/GenBank/DDBJ databases">
        <authorList>
            <person name="Goralski S.M."/>
            <person name="Markward M.L."/>
            <person name="Addai K."/>
            <person name="Agarwal S."/>
            <person name="Ahmad I.M."/>
            <person name="Alumyar Y.S."/>
            <person name="An J."/>
            <person name="Antar T.E."/>
            <person name="Antony V."/>
            <person name="Arvin L.E."/>
            <person name="Atanasoff K.E."/>
            <person name="Ati R."/>
            <person name="Batista A."/>
            <person name="Bembuh M.L."/>
            <person name="Bhardvaj T.B."/>
            <person name="Brown C.J."/>
            <person name="Butt S.T."/>
            <person name="Cahn D."/>
            <person name="Canales I.-I."/>
            <person name="Carr K."/>
            <person name="Chen K.Z."/>
            <person name="Chen M."/>
            <person name="Chigurupati S."/>
            <person name="Chou C."/>
            <person name="Chung C.S."/>
            <person name="Cole S.T."/>
            <person name="Colson C.L."/>
            <person name="Dent D.M."/>
            <person name="Djiogo E.M."/>
            <person name="Domrachev B.M."/>
            <person name="Dwivedi J."/>
            <person name="Ehsani C."/>
            <person name="Essien U.A."/>
            <person name="Fakhar A."/>
            <person name="Flood S.H."/>
            <person name="Furletti G."/>
            <person name="Gebreegziabher M."/>
            <person name="Gruver-Williams A."/>
            <person name="Guldan M.L."/>
            <person name="Gurung S."/>
            <person name="Heo K."/>
            <person name="John R.A."/>
            <person name="Kabir L."/>
            <person name="Kaira H."/>
            <person name="Kane M.S."/>
            <person name="Karanja M."/>
            <person name="Karley A.N."/>
            <person name="Kelleher J."/>
            <person name="Khan A.M."/>
            <person name="Khan A."/>
            <person name="Kharel S."/>
            <person name="Kidane M."/>
            <person name="Konanur P."/>
            <person name="Kuo N.K."/>
            <person name="Kyaw G."/>
            <person name="Lahijan N."/>
            <person name="Lamm D.N."/>
            <person name="Lance S.V."/>
            <person name="Le C."/>
            <person name="Lee C.H."/>
            <person name="Leka D."/>
            <person name="Li C."/>
            <person name="Lim S.Y."/>
            <person name="Lo J."/>
            <person name="Ludwig S."/>
            <person name="Mahaney V.M."/>
            <person name="Mangukiya A."/>
            <person name="Mani D."/>
            <person name="Mariano P."/>
            <person name="Mbaekwe U."/>
            <person name="McGowan H."/>
            <person name="McNamara A."/>
            <person name="Mebrahtu S."/>
            <person name="Mohamed A."/>
            <person name="Mohamed M.E."/>
            <person name="Muntaka F."/>
            <person name="Naqvi T."/>
            <person name="Nengel A.M."/>
            <person name="Neupane S."/>
            <person name="Nguyen J."/>
            <person name="Nguyen J."/>
            <person name="Nwoji I.C."/>
            <person name="O'Brien T."/>
            <person name="Okusolubo T.A."/>
            <person name="Paek J."/>
            <person name="Pandithakoralag H."/>
            <person name="Parsa S."/>
            <person name="Perry C."/>
            <person name="Petrie C.R."/>
            <person name="Poteshman G.A."/>
            <person name="Quiros D."/>
            <person name="Rana S."/>
            <person name="Reister J."/>
            <person name="Reyes E."/>
            <person name="Riaz H.S."/>
            <person name="Roach T.L."/>
            <person name="Saikali A."/>
            <person name="Scalsky R."/>
            <person name="Schultz J.A."/>
            <person name="Scott C.F."/>
            <person name="Sekira M.D."/>
            <person name="Shee C.S."/>
            <person name="Shultz P."/>
            <person name="Siarez J.A."/>
            <person name="Simpson A.L."/>
            <person name="Singh S."/>
            <person name="Smith F.R."/>
            <person name="Smith S.A."/>
            <person name="Sobers S."/>
            <person name="Sobowale A.O."/>
            <person name="Somoza K.A."/>
            <person name="Song M."/>
            <person name="Spence R.N."/>
            <person name="Spruill R.A."/>
            <person name="Subedi A."/>
            <person name="Taj A.B."/>
            <person name="Thomas J."/>
            <person name="Todd J.C."/>
            <person name="Tran T."/>
            <person name="Varghese J."/>
            <person name="Vartanian E."/>
            <person name="Vega A."/>
            <person name="Vong A."/>
            <person name="Wachhaus L.E."/>
            <person name="Walter A.J."/>
            <person name="Wessel M.E."/>
            <person name="Azam A.M."/>
            <person name="Blocker D."/>
            <person name="Naeem N.-U.-A."/>
            <person name="Patel R."/>
            <person name="Shakarov P."/>
            <person name="Xie C.L."/>
            <person name="Zolnerowich N."/>
            <person name="Correa-Mendez M."/>
            <person name="Fabian M."/>
            <person name="Fishbein J."/>
            <person name="Harkles L."/>
            <person name="Reger N."/>
            <person name="Saleh S."/>
            <person name="Erill I."/>
            <person name="Caruso S.M."/>
            <person name="Garlena R.A."/>
            <person name="Russell D.A."/>
            <person name="Pope W.H."/>
            <person name="Jacobs-Sera D."/>
            <person name="Hatfull G.F."/>
        </authorList>
    </citation>
    <scope>NUCLEOTIDE SEQUENCE [LARGE SCALE GENOMIC DNA]</scope>
</reference>
<evidence type="ECO:0000313" key="1">
    <source>
        <dbReference type="EMBL" id="QBZ73402.1"/>
    </source>
</evidence>
<gene>
    <name evidence="1" type="primary">32</name>
    <name evidence="1" type="ORF">SEA_HEATHER_32</name>
</gene>